<dbReference type="Proteomes" id="UP000005143">
    <property type="component" value="Unassembled WGS sequence"/>
</dbReference>
<dbReference type="InterPro" id="IPR029058">
    <property type="entry name" value="AB_hydrolase_fold"/>
</dbReference>
<evidence type="ECO:0000313" key="3">
    <source>
        <dbReference type="Proteomes" id="UP000005143"/>
    </source>
</evidence>
<feature type="region of interest" description="Disordered" evidence="1">
    <location>
        <begin position="26"/>
        <end position="54"/>
    </location>
</feature>
<dbReference type="PATRIC" id="fig|1097667.3.peg.3267"/>
<gene>
    <name evidence="2" type="ORF">PAI11_32960</name>
</gene>
<comment type="caution">
    <text evidence="2">The sequence shown here is derived from an EMBL/GenBank/DDBJ whole genome shotgun (WGS) entry which is preliminary data.</text>
</comment>
<organism evidence="2 3">
    <name type="scientific">Patulibacter medicamentivorans</name>
    <dbReference type="NCBI Taxonomy" id="1097667"/>
    <lineage>
        <taxon>Bacteria</taxon>
        <taxon>Bacillati</taxon>
        <taxon>Actinomycetota</taxon>
        <taxon>Thermoleophilia</taxon>
        <taxon>Solirubrobacterales</taxon>
        <taxon>Patulibacteraceae</taxon>
        <taxon>Patulibacter</taxon>
    </lineage>
</organism>
<dbReference type="EMBL" id="AGUD01000248">
    <property type="protein sequence ID" value="EHN09882.1"/>
    <property type="molecule type" value="Genomic_DNA"/>
</dbReference>
<evidence type="ECO:0000256" key="1">
    <source>
        <dbReference type="SAM" id="MobiDB-lite"/>
    </source>
</evidence>
<dbReference type="AlphaFoldDB" id="H0E8Y2"/>
<proteinExistence type="predicted"/>
<keyword evidence="3" id="KW-1185">Reference proteome</keyword>
<evidence type="ECO:0000313" key="2">
    <source>
        <dbReference type="EMBL" id="EHN09882.1"/>
    </source>
</evidence>
<dbReference type="Gene3D" id="3.40.50.1820">
    <property type="entry name" value="alpha/beta hydrolase"/>
    <property type="match status" value="1"/>
</dbReference>
<sequence length="707" mass="74290">MPLRGSVTFPKGKADPSRLVVYLHGNHGTCRRSPSSPQAPPADAPTGTPSTDPCPDWAKVDSFAGYDYLSDNLASHGYVVVSPEANLASISGLGPTTSAGSSTGSAARSQILQATIEAVRSWNAGDAVMNTGQAVDVTKPSAARASLKGQVDLAGGIGLMGHSRGGAGVVDFLQFNRNNVRGTQWLIDATLALEPTTYTDSKTPEGTNFATLLGGCDGDMGTLEGANFFGLAKYRPANARTADLQFYVEGANHNFYNTVWAADGDDAGGTCGGLWWGGGHPEVRLSKPDQQKTGIALMNAFMRRYVGDEAAMEPLMTGETTLPASACPTGDSAKAVDCRDLVRTSYIGPDEQRLDLLRPDGADPTGTTATGGTLTASGLTRFELCDPQDGKPSACPPGGSTAPSWGDQFTVGWDGPASLTAQLAAGGGPTDLTGTRALQLRTALDDGEPQNRDRQAQDYAVTLTDATGASATTKVSDWSASLRAPFKPQTVLNGVWIPLSAFAGVDLSRAVSVRFDFGGEGLPATGLIQLSDVSFLRKAPAAVQPSIPAPNGPPSPLGTTLATTAVSTGKVCRDVLGPRVRSVSLQRRKGRILVVRGRSSDRTNCQGERASAVRGTMVAIRQPVLGKKGKGQCRYLDAKGRWGRAVPCRASRVRYVKGTTTWSLRARLPKSGLPRPGVKRRTLTVLVRSYDRRGNLGTAVKRTLRYP</sequence>
<dbReference type="SUPFAM" id="SSF53474">
    <property type="entry name" value="alpha/beta-Hydrolases"/>
    <property type="match status" value="1"/>
</dbReference>
<accession>H0E8Y2</accession>
<protein>
    <submittedName>
        <fullName evidence="2">Secreted protein</fullName>
    </submittedName>
</protein>
<name>H0E8Y2_9ACTN</name>
<reference evidence="2 3" key="1">
    <citation type="journal article" date="2013" name="Biodegradation">
        <title>Quantitative proteomic analysis of ibuprofen-degrading Patulibacter sp. strain I11.</title>
        <authorList>
            <person name="Almeida B."/>
            <person name="Kjeldal H."/>
            <person name="Lolas I."/>
            <person name="Knudsen A.D."/>
            <person name="Carvalho G."/>
            <person name="Nielsen K.L."/>
            <person name="Barreto Crespo M.T."/>
            <person name="Stensballe A."/>
            <person name="Nielsen J.L."/>
        </authorList>
    </citation>
    <scope>NUCLEOTIDE SEQUENCE [LARGE SCALE GENOMIC DNA]</scope>
    <source>
        <strain evidence="2 3">I11</strain>
    </source>
</reference>